<feature type="transmembrane region" description="Helical" evidence="1">
    <location>
        <begin position="116"/>
        <end position="143"/>
    </location>
</feature>
<keyword evidence="1" id="KW-1133">Transmembrane helix</keyword>
<feature type="transmembrane region" description="Helical" evidence="1">
    <location>
        <begin position="47"/>
        <end position="65"/>
    </location>
</feature>
<gene>
    <name evidence="3" type="ORF">RDB_LOCUS97087</name>
</gene>
<organism evidence="3 4">
    <name type="scientific">Rhizoctonia solani</name>
    <dbReference type="NCBI Taxonomy" id="456999"/>
    <lineage>
        <taxon>Eukaryota</taxon>
        <taxon>Fungi</taxon>
        <taxon>Dikarya</taxon>
        <taxon>Basidiomycota</taxon>
        <taxon>Agaricomycotina</taxon>
        <taxon>Agaricomycetes</taxon>
        <taxon>Cantharellales</taxon>
        <taxon>Ceratobasidiaceae</taxon>
        <taxon>Rhizoctonia</taxon>
    </lineage>
</organism>
<sequence length="206" mass="23134">MPRQKHPSRIPTAHDRRGLGRDDPVWPCYVEAATRWDEDLVKGWNKGMDVILTLFSAIVTAFLVESYKSLKQDNEDIVASSAVLMVQLLHAIAINQPPSASNATSFPASDSDFRPTVIAVLINLAWFLSLTLSMTVALLAMLVKQWGEGYRSGQGLTAPYTQARTRQARYDKLKDWRTEDIVWVLPLMMHAALGEYYSTLVQLIPD</sequence>
<dbReference type="Proteomes" id="UP000663853">
    <property type="component" value="Unassembled WGS sequence"/>
</dbReference>
<evidence type="ECO:0000259" key="2">
    <source>
        <dbReference type="Pfam" id="PF20153"/>
    </source>
</evidence>
<feature type="transmembrane region" description="Helical" evidence="1">
    <location>
        <begin position="77"/>
        <end position="96"/>
    </location>
</feature>
<accession>A0A8H3H713</accession>
<keyword evidence="1" id="KW-0812">Transmembrane</keyword>
<dbReference type="InterPro" id="IPR045338">
    <property type="entry name" value="DUF6535"/>
</dbReference>
<evidence type="ECO:0000256" key="1">
    <source>
        <dbReference type="SAM" id="Phobius"/>
    </source>
</evidence>
<dbReference type="AlphaFoldDB" id="A0A8H3H713"/>
<dbReference type="EMBL" id="CAJMXA010002793">
    <property type="protein sequence ID" value="CAE6487353.1"/>
    <property type="molecule type" value="Genomic_DNA"/>
</dbReference>
<name>A0A8H3H713_9AGAM</name>
<reference evidence="3" key="1">
    <citation type="submission" date="2021-01" db="EMBL/GenBank/DDBJ databases">
        <authorList>
            <person name="Kaushik A."/>
        </authorList>
    </citation>
    <scope>NUCLEOTIDE SEQUENCE</scope>
    <source>
        <strain evidence="3">AG6-10EEA</strain>
    </source>
</reference>
<evidence type="ECO:0000313" key="3">
    <source>
        <dbReference type="EMBL" id="CAE6487353.1"/>
    </source>
</evidence>
<feature type="domain" description="DUF6535" evidence="2">
    <location>
        <begin position="26"/>
        <end position="201"/>
    </location>
</feature>
<keyword evidence="1" id="KW-0472">Membrane</keyword>
<proteinExistence type="predicted"/>
<comment type="caution">
    <text evidence="3">The sequence shown here is derived from an EMBL/GenBank/DDBJ whole genome shotgun (WGS) entry which is preliminary data.</text>
</comment>
<dbReference type="Pfam" id="PF20153">
    <property type="entry name" value="DUF6535"/>
    <property type="match status" value="1"/>
</dbReference>
<protein>
    <recommendedName>
        <fullName evidence="2">DUF6535 domain-containing protein</fullName>
    </recommendedName>
</protein>
<evidence type="ECO:0000313" key="4">
    <source>
        <dbReference type="Proteomes" id="UP000663853"/>
    </source>
</evidence>